<evidence type="ECO:0000313" key="3">
    <source>
        <dbReference type="EMBL" id="KFB34742.1"/>
    </source>
</evidence>
<evidence type="ECO:0000313" key="4">
    <source>
        <dbReference type="EnsemblMetazoa" id="ASIC000097-PA"/>
    </source>
</evidence>
<gene>
    <name evidence="3" type="ORF">ZHAS_00000097</name>
</gene>
<dbReference type="EMBL" id="ATLV01000457">
    <property type="status" value="NOT_ANNOTATED_CDS"/>
    <property type="molecule type" value="Genomic_DNA"/>
</dbReference>
<protein>
    <submittedName>
        <fullName evidence="3">AGAP010979-PA-like protein</fullName>
    </submittedName>
</protein>
<accession>A0A084V9U8</accession>
<organism evidence="3">
    <name type="scientific">Anopheles sinensis</name>
    <name type="common">Mosquito</name>
    <dbReference type="NCBI Taxonomy" id="74873"/>
    <lineage>
        <taxon>Eukaryota</taxon>
        <taxon>Metazoa</taxon>
        <taxon>Ecdysozoa</taxon>
        <taxon>Arthropoda</taxon>
        <taxon>Hexapoda</taxon>
        <taxon>Insecta</taxon>
        <taxon>Pterygota</taxon>
        <taxon>Neoptera</taxon>
        <taxon>Endopterygota</taxon>
        <taxon>Diptera</taxon>
        <taxon>Nematocera</taxon>
        <taxon>Culicoidea</taxon>
        <taxon>Culicidae</taxon>
        <taxon>Anophelinae</taxon>
        <taxon>Anopheles</taxon>
    </lineage>
</organism>
<dbReference type="EnsemblMetazoa" id="ASIC000097-RA">
    <property type="protein sequence ID" value="ASIC000097-PA"/>
    <property type="gene ID" value="ASIC000097"/>
</dbReference>
<dbReference type="EMBL" id="KE523882">
    <property type="protein sequence ID" value="KFB34742.1"/>
    <property type="molecule type" value="Genomic_DNA"/>
</dbReference>
<dbReference type="GO" id="GO:0008270">
    <property type="term" value="F:zinc ion binding"/>
    <property type="evidence" value="ECO:0007669"/>
    <property type="project" value="InterPro"/>
</dbReference>
<dbReference type="InterPro" id="IPR012934">
    <property type="entry name" value="Znf_AD"/>
</dbReference>
<proteinExistence type="predicted"/>
<feature type="compositionally biased region" description="Basic and acidic residues" evidence="1">
    <location>
        <begin position="139"/>
        <end position="156"/>
    </location>
</feature>
<feature type="compositionally biased region" description="Polar residues" evidence="1">
    <location>
        <begin position="124"/>
        <end position="138"/>
    </location>
</feature>
<keyword evidence="5" id="KW-1185">Reference proteome</keyword>
<dbReference type="Pfam" id="PF07776">
    <property type="entry name" value="zf-AD"/>
    <property type="match status" value="1"/>
</dbReference>
<dbReference type="Proteomes" id="UP000030765">
    <property type="component" value="Unassembled WGS sequence"/>
</dbReference>
<evidence type="ECO:0000259" key="2">
    <source>
        <dbReference type="SMART" id="SM00868"/>
    </source>
</evidence>
<dbReference type="VEuPathDB" id="VectorBase:ASIC000097"/>
<feature type="domain" description="ZAD" evidence="2">
    <location>
        <begin position="16"/>
        <end position="55"/>
    </location>
</feature>
<reference evidence="4" key="2">
    <citation type="submission" date="2020-05" db="UniProtKB">
        <authorList>
            <consortium name="EnsemblMetazoa"/>
        </authorList>
    </citation>
    <scope>IDENTIFICATION</scope>
</reference>
<evidence type="ECO:0000256" key="1">
    <source>
        <dbReference type="SAM" id="MobiDB-lite"/>
    </source>
</evidence>
<sequence>MLVKLYPTVFNESQVLCDEALKWPMKICKECKAKVVESYKFYERCTKSARSLRTIALKEQSTTDALQEDKDDHSAVIKTEFIEFEEPTVLKEEYESEDHSSAFERFYGSSPTEDVFSDTEDSRSAPTSIQSDSSSANKMEQRQRTKNDAHSKGKHY</sequence>
<feature type="compositionally biased region" description="Basic and acidic residues" evidence="1">
    <location>
        <begin position="88"/>
        <end position="102"/>
    </location>
</feature>
<dbReference type="AlphaFoldDB" id="A0A084V9U8"/>
<dbReference type="GO" id="GO:0005634">
    <property type="term" value="C:nucleus"/>
    <property type="evidence" value="ECO:0007669"/>
    <property type="project" value="InterPro"/>
</dbReference>
<dbReference type="SMART" id="SM00868">
    <property type="entry name" value="zf-AD"/>
    <property type="match status" value="1"/>
</dbReference>
<reference evidence="3 5" key="1">
    <citation type="journal article" date="2014" name="BMC Genomics">
        <title>Genome sequence of Anopheles sinensis provides insight into genetics basis of mosquito competence for malaria parasites.</title>
        <authorList>
            <person name="Zhou D."/>
            <person name="Zhang D."/>
            <person name="Ding G."/>
            <person name="Shi L."/>
            <person name="Hou Q."/>
            <person name="Ye Y."/>
            <person name="Xu Y."/>
            <person name="Zhou H."/>
            <person name="Xiong C."/>
            <person name="Li S."/>
            <person name="Yu J."/>
            <person name="Hong S."/>
            <person name="Yu X."/>
            <person name="Zou P."/>
            <person name="Chen C."/>
            <person name="Chang X."/>
            <person name="Wang W."/>
            <person name="Lv Y."/>
            <person name="Sun Y."/>
            <person name="Ma L."/>
            <person name="Shen B."/>
            <person name="Zhu C."/>
        </authorList>
    </citation>
    <scope>NUCLEOTIDE SEQUENCE [LARGE SCALE GENOMIC DNA]</scope>
</reference>
<evidence type="ECO:0000313" key="5">
    <source>
        <dbReference type="Proteomes" id="UP000030765"/>
    </source>
</evidence>
<name>A0A084V9U8_ANOSI</name>
<feature type="region of interest" description="Disordered" evidence="1">
    <location>
        <begin position="88"/>
        <end position="156"/>
    </location>
</feature>